<comment type="caution">
    <text evidence="3">The sequence shown here is derived from an EMBL/GenBank/DDBJ whole genome shotgun (WGS) entry which is preliminary data.</text>
</comment>
<reference evidence="3 4" key="1">
    <citation type="submission" date="2020-09" db="EMBL/GenBank/DDBJ databases">
        <title>Genome sequences of type strains of Chitinophaga qingshengii and Chitinophaga varians.</title>
        <authorList>
            <person name="Kittiwongwattana C."/>
        </authorList>
    </citation>
    <scope>NUCLEOTIDE SEQUENCE [LARGE SCALE GENOMIC DNA]</scope>
    <source>
        <strain evidence="3 4">JCM 30026</strain>
    </source>
</reference>
<keyword evidence="1" id="KW-0175">Coiled coil</keyword>
<dbReference type="PROSITE" id="PS50943">
    <property type="entry name" value="HTH_CROC1"/>
    <property type="match status" value="1"/>
</dbReference>
<dbReference type="Proteomes" id="UP000659124">
    <property type="component" value="Unassembled WGS sequence"/>
</dbReference>
<dbReference type="RefSeq" id="WP_188091516.1">
    <property type="nucleotide sequence ID" value="NZ_JACVFC010000005.1"/>
</dbReference>
<sequence length="144" mass="16596">MSITTMNKSIHEGRNIKRFREMLNITQEAMAADLGDDWTQKKISLLEGKEKVESDILDQVAKVLKVSPEAIKNFSEEAAVNIISNTFSDESVAYAQYYKCTINPFEKWVDAMEKNEQLYKELLKSEREKIEMLEKLLNDKKGGK</sequence>
<dbReference type="EMBL" id="JACVFC010000005">
    <property type="protein sequence ID" value="MBC9934419.1"/>
    <property type="molecule type" value="Genomic_DNA"/>
</dbReference>
<feature type="coiled-coil region" evidence="1">
    <location>
        <begin position="109"/>
        <end position="136"/>
    </location>
</feature>
<gene>
    <name evidence="3" type="ORF">ICL07_28795</name>
</gene>
<evidence type="ECO:0000259" key="2">
    <source>
        <dbReference type="PROSITE" id="PS50943"/>
    </source>
</evidence>
<feature type="domain" description="HTH cro/C1-type" evidence="2">
    <location>
        <begin position="16"/>
        <end position="71"/>
    </location>
</feature>
<organism evidence="3 4">
    <name type="scientific">Chitinophaga qingshengii</name>
    <dbReference type="NCBI Taxonomy" id="1569794"/>
    <lineage>
        <taxon>Bacteria</taxon>
        <taxon>Pseudomonadati</taxon>
        <taxon>Bacteroidota</taxon>
        <taxon>Chitinophagia</taxon>
        <taxon>Chitinophagales</taxon>
        <taxon>Chitinophagaceae</taxon>
        <taxon>Chitinophaga</taxon>
    </lineage>
</organism>
<dbReference type="SUPFAM" id="SSF47413">
    <property type="entry name" value="lambda repressor-like DNA-binding domains"/>
    <property type="match status" value="1"/>
</dbReference>
<protein>
    <submittedName>
        <fullName evidence="3">Helix-turn-helix transcriptional regulator</fullName>
    </submittedName>
</protein>
<keyword evidence="4" id="KW-1185">Reference proteome</keyword>
<evidence type="ECO:0000256" key="1">
    <source>
        <dbReference type="SAM" id="Coils"/>
    </source>
</evidence>
<evidence type="ECO:0000313" key="4">
    <source>
        <dbReference type="Proteomes" id="UP000659124"/>
    </source>
</evidence>
<dbReference type="InterPro" id="IPR001387">
    <property type="entry name" value="Cro/C1-type_HTH"/>
</dbReference>
<dbReference type="Gene3D" id="1.10.260.40">
    <property type="entry name" value="lambda repressor-like DNA-binding domains"/>
    <property type="match status" value="1"/>
</dbReference>
<accession>A0ABR7TYV7</accession>
<proteinExistence type="predicted"/>
<evidence type="ECO:0000313" key="3">
    <source>
        <dbReference type="EMBL" id="MBC9934419.1"/>
    </source>
</evidence>
<dbReference type="CDD" id="cd00093">
    <property type="entry name" value="HTH_XRE"/>
    <property type="match status" value="1"/>
</dbReference>
<name>A0ABR7TYV7_9BACT</name>
<dbReference type="InterPro" id="IPR010982">
    <property type="entry name" value="Lambda_DNA-bd_dom_sf"/>
</dbReference>